<dbReference type="EMBL" id="KN549590">
    <property type="protein sequence ID" value="KHJ96777.1"/>
    <property type="molecule type" value="Genomic_DNA"/>
</dbReference>
<evidence type="ECO:0000313" key="1">
    <source>
        <dbReference type="EMBL" id="KHJ96777.1"/>
    </source>
</evidence>
<organism evidence="1 2">
    <name type="scientific">Oesophagostomum dentatum</name>
    <name type="common">Nodular worm</name>
    <dbReference type="NCBI Taxonomy" id="61180"/>
    <lineage>
        <taxon>Eukaryota</taxon>
        <taxon>Metazoa</taxon>
        <taxon>Ecdysozoa</taxon>
        <taxon>Nematoda</taxon>
        <taxon>Chromadorea</taxon>
        <taxon>Rhabditida</taxon>
        <taxon>Rhabditina</taxon>
        <taxon>Rhabditomorpha</taxon>
        <taxon>Strongyloidea</taxon>
        <taxon>Strongylidae</taxon>
        <taxon>Oesophagostomum</taxon>
    </lineage>
</organism>
<evidence type="ECO:0000313" key="2">
    <source>
        <dbReference type="Proteomes" id="UP000053660"/>
    </source>
</evidence>
<gene>
    <name evidence="1" type="ORF">OESDEN_03253</name>
</gene>
<dbReference type="Proteomes" id="UP000053660">
    <property type="component" value="Unassembled WGS sequence"/>
</dbReference>
<dbReference type="AlphaFoldDB" id="A0A0B1TLS9"/>
<name>A0A0B1TLS9_OESDE</name>
<protein>
    <submittedName>
        <fullName evidence="1">Uncharacterized protein</fullName>
    </submittedName>
</protein>
<proteinExistence type="predicted"/>
<dbReference type="OrthoDB" id="5817763at2759"/>
<sequence length="118" mass="13169">MNLLPLSPVSEAQTRGLALLVVLAARDVYNGKLNGDPSCSWFTKDSPVDVMTHFERNLPLDETCWRLLGNCCDVAVELQDLSTDHIQTYRFGAAPKCITWLRVSKTSAPQPLFYVPDD</sequence>
<keyword evidence="2" id="KW-1185">Reference proteome</keyword>
<reference evidence="1 2" key="1">
    <citation type="submission" date="2014-03" db="EMBL/GenBank/DDBJ databases">
        <title>Draft genome of the hookworm Oesophagostomum dentatum.</title>
        <authorList>
            <person name="Mitreva M."/>
        </authorList>
    </citation>
    <scope>NUCLEOTIDE SEQUENCE [LARGE SCALE GENOMIC DNA]</scope>
    <source>
        <strain evidence="1 2">OD-Hann</strain>
    </source>
</reference>
<accession>A0A0B1TLS9</accession>